<feature type="domain" description="HAMP" evidence="8">
    <location>
        <begin position="347"/>
        <end position="399"/>
    </location>
</feature>
<name>A0A3S0ANV8_9BACL</name>
<evidence type="ECO:0000256" key="7">
    <source>
        <dbReference type="SAM" id="Phobius"/>
    </source>
</evidence>
<dbReference type="PROSITE" id="PS50885">
    <property type="entry name" value="HAMP"/>
    <property type="match status" value="1"/>
</dbReference>
<evidence type="ECO:0000256" key="3">
    <source>
        <dbReference type="ARBA" id="ARBA00022553"/>
    </source>
</evidence>
<proteinExistence type="predicted"/>
<evidence type="ECO:0000256" key="4">
    <source>
        <dbReference type="ARBA" id="ARBA00022679"/>
    </source>
</evidence>
<dbReference type="EMBL" id="RXHU01000043">
    <property type="protein sequence ID" value="RTE08756.1"/>
    <property type="molecule type" value="Genomic_DNA"/>
</dbReference>
<dbReference type="InterPro" id="IPR050640">
    <property type="entry name" value="Bact_2-comp_sensor_kinase"/>
</dbReference>
<dbReference type="GO" id="GO:0000155">
    <property type="term" value="F:phosphorelay sensor kinase activity"/>
    <property type="evidence" value="ECO:0007669"/>
    <property type="project" value="InterPro"/>
</dbReference>
<dbReference type="Pfam" id="PF06580">
    <property type="entry name" value="His_kinase"/>
    <property type="match status" value="1"/>
</dbReference>
<dbReference type="SMART" id="SM00304">
    <property type="entry name" value="HAMP"/>
    <property type="match status" value="1"/>
</dbReference>
<evidence type="ECO:0000259" key="8">
    <source>
        <dbReference type="PROSITE" id="PS50885"/>
    </source>
</evidence>
<dbReference type="SMART" id="SM00387">
    <property type="entry name" value="HATPase_c"/>
    <property type="match status" value="1"/>
</dbReference>
<evidence type="ECO:0000256" key="2">
    <source>
        <dbReference type="ARBA" id="ARBA00022475"/>
    </source>
</evidence>
<reference evidence="9 10" key="1">
    <citation type="submission" date="2018-12" db="EMBL/GenBank/DDBJ databases">
        <title>Bacillus ochoae sp. nov., Paenibacillus whitsoniae sp. nov., Paenibacillus spiritus sp. nov. Isolated from the Mars Exploration Rover during spacecraft assembly.</title>
        <authorList>
            <person name="Seuylemezian A."/>
            <person name="Vaishampayan P."/>
        </authorList>
    </citation>
    <scope>NUCLEOTIDE SEQUENCE [LARGE SCALE GENOMIC DNA]</scope>
    <source>
        <strain evidence="9 10">MER 54</strain>
    </source>
</reference>
<gene>
    <name evidence="9" type="ORF">EJQ19_15945</name>
</gene>
<sequence length="636" mass="72982">MWRKRLSSFSPSCDSEVFQMTKWRSLIRYIRQKFKVKLIISLSVIITVCSVVIGYISYRINLQLFEDEISNQYLKTSEQTMEQIGYKIQDIYRITDFIFFHPYVEQLVLDMQAEAGEHESAAYRNYQLERELAKVLLPIKSETPYIRAVYITDVRGNNLFYSHSNMLVPPQFPEFYNQVEKGIPGSSAEIVWQRLKLPDELEPSGEKSYLVAARKLMSTKQYRQYGTIILIIDETLFEESLNPLMTARATGLHLYDQYNRLLYSLEPRQPTGLMPELEEGTGTFIQSNSTADYLTVTSVYEPRGFKLLSSVSLSGIKEKGRNVYKLALVSGFISILLMTASISFLSGKMLKPLLVLVKAMHRVRDGNFRVAIPKASADEFGFLTDSFNRMMSHIDTLIQEAYVSKLSEKEAELKALQAQLNPHFLHNTLNTIYWKIMLLYDDEETASLVTSLSNLLKYSLEPVSTPSTLQEELAQIRNYINIQEARYGSNLHVSITMEEGLEQGRMQRLLLQPLVENVFVHAFRDMSGEKRLSIRAFRQGEDRLRIDIEDNGCGMPTENLHVLLRKRLTAAGRRPEERESIGINNVIRRIDLVYGDAYGLEIHPLREGTRVSLKLPFIVEEEKTDEPEDADFTGGG</sequence>
<organism evidence="9 10">
    <name type="scientific">Paenibacillus whitsoniae</name>
    <dbReference type="NCBI Taxonomy" id="2496558"/>
    <lineage>
        <taxon>Bacteria</taxon>
        <taxon>Bacillati</taxon>
        <taxon>Bacillota</taxon>
        <taxon>Bacilli</taxon>
        <taxon>Bacillales</taxon>
        <taxon>Paenibacillaceae</taxon>
        <taxon>Paenibacillus</taxon>
    </lineage>
</organism>
<feature type="transmembrane region" description="Helical" evidence="7">
    <location>
        <begin position="38"/>
        <end position="58"/>
    </location>
</feature>
<dbReference type="GO" id="GO:0005886">
    <property type="term" value="C:plasma membrane"/>
    <property type="evidence" value="ECO:0007669"/>
    <property type="project" value="UniProtKB-SubCell"/>
</dbReference>
<dbReference type="PANTHER" id="PTHR34220:SF7">
    <property type="entry name" value="SENSOR HISTIDINE KINASE YPDA"/>
    <property type="match status" value="1"/>
</dbReference>
<dbReference type="AlphaFoldDB" id="A0A3S0ANV8"/>
<keyword evidence="7" id="KW-0812">Transmembrane</keyword>
<dbReference type="SUPFAM" id="SSF158472">
    <property type="entry name" value="HAMP domain-like"/>
    <property type="match status" value="1"/>
</dbReference>
<keyword evidence="4" id="KW-0808">Transferase</keyword>
<comment type="subcellular location">
    <subcellularLocation>
        <location evidence="1">Cell membrane</location>
        <topology evidence="1">Multi-pass membrane protein</topology>
    </subcellularLocation>
</comment>
<evidence type="ECO:0000256" key="1">
    <source>
        <dbReference type="ARBA" id="ARBA00004651"/>
    </source>
</evidence>
<comment type="caution">
    <text evidence="9">The sequence shown here is derived from an EMBL/GenBank/DDBJ whole genome shotgun (WGS) entry which is preliminary data.</text>
</comment>
<dbReference type="OrthoDB" id="9776552at2"/>
<dbReference type="InterPro" id="IPR003660">
    <property type="entry name" value="HAMP_dom"/>
</dbReference>
<dbReference type="Pfam" id="PF02518">
    <property type="entry name" value="HATPase_c"/>
    <property type="match status" value="1"/>
</dbReference>
<dbReference type="PANTHER" id="PTHR34220">
    <property type="entry name" value="SENSOR HISTIDINE KINASE YPDA"/>
    <property type="match status" value="1"/>
</dbReference>
<dbReference type="SUPFAM" id="SSF55874">
    <property type="entry name" value="ATPase domain of HSP90 chaperone/DNA topoisomerase II/histidine kinase"/>
    <property type="match status" value="1"/>
</dbReference>
<dbReference type="Gene3D" id="3.30.565.10">
    <property type="entry name" value="Histidine kinase-like ATPase, C-terminal domain"/>
    <property type="match status" value="1"/>
</dbReference>
<keyword evidence="3" id="KW-0597">Phosphoprotein</keyword>
<dbReference type="InterPro" id="IPR010559">
    <property type="entry name" value="Sig_transdc_His_kin_internal"/>
</dbReference>
<keyword evidence="7" id="KW-1133">Transmembrane helix</keyword>
<dbReference type="InterPro" id="IPR036890">
    <property type="entry name" value="HATPase_C_sf"/>
</dbReference>
<dbReference type="Proteomes" id="UP000276128">
    <property type="component" value="Unassembled WGS sequence"/>
</dbReference>
<keyword evidence="5" id="KW-0418">Kinase</keyword>
<dbReference type="InterPro" id="IPR003594">
    <property type="entry name" value="HATPase_dom"/>
</dbReference>
<keyword evidence="2" id="KW-1003">Cell membrane</keyword>
<keyword evidence="6 7" id="KW-0472">Membrane</keyword>
<evidence type="ECO:0000256" key="5">
    <source>
        <dbReference type="ARBA" id="ARBA00022777"/>
    </source>
</evidence>
<evidence type="ECO:0000313" key="9">
    <source>
        <dbReference type="EMBL" id="RTE08756.1"/>
    </source>
</evidence>
<evidence type="ECO:0000256" key="6">
    <source>
        <dbReference type="ARBA" id="ARBA00023136"/>
    </source>
</evidence>
<dbReference type="Gene3D" id="6.10.340.10">
    <property type="match status" value="1"/>
</dbReference>
<accession>A0A3S0ANV8</accession>
<evidence type="ECO:0000313" key="10">
    <source>
        <dbReference type="Proteomes" id="UP000276128"/>
    </source>
</evidence>
<dbReference type="Pfam" id="PF00672">
    <property type="entry name" value="HAMP"/>
    <property type="match status" value="1"/>
</dbReference>
<protein>
    <submittedName>
        <fullName evidence="9">HAMP domain-containing protein</fullName>
    </submittedName>
</protein>
<dbReference type="CDD" id="cd06225">
    <property type="entry name" value="HAMP"/>
    <property type="match status" value="1"/>
</dbReference>
<keyword evidence="10" id="KW-1185">Reference proteome</keyword>